<evidence type="ECO:0000256" key="1">
    <source>
        <dbReference type="ARBA" id="ARBA00004114"/>
    </source>
</evidence>
<feature type="compositionally biased region" description="Polar residues" evidence="6">
    <location>
        <begin position="319"/>
        <end position="330"/>
    </location>
</feature>
<dbReference type="GO" id="GO:0005814">
    <property type="term" value="C:centriole"/>
    <property type="evidence" value="ECO:0007669"/>
    <property type="project" value="UniProtKB-SubCell"/>
</dbReference>
<dbReference type="PANTHER" id="PTHR20544">
    <property type="entry name" value="CENTROSOMAL PROTEIN CEP135"/>
    <property type="match status" value="1"/>
</dbReference>
<dbReference type="InterPro" id="IPR051877">
    <property type="entry name" value="Centriole_BasalBody_StrucProt"/>
</dbReference>
<evidence type="ECO:0000256" key="4">
    <source>
        <dbReference type="ARBA" id="ARBA00038123"/>
    </source>
</evidence>
<feature type="coiled-coil region" evidence="5">
    <location>
        <begin position="521"/>
        <end position="583"/>
    </location>
</feature>
<keyword evidence="5" id="KW-0175">Coiled coil</keyword>
<dbReference type="PANTHER" id="PTHR20544:SF0">
    <property type="entry name" value="NUCLEOPROTEIN TPR_MLP1 DOMAIN-CONTAINING PROTEIN"/>
    <property type="match status" value="1"/>
</dbReference>
<evidence type="ECO:0000256" key="3">
    <source>
        <dbReference type="ARBA" id="ARBA00023212"/>
    </source>
</evidence>
<proteinExistence type="inferred from homology"/>
<evidence type="ECO:0000256" key="5">
    <source>
        <dbReference type="SAM" id="Coils"/>
    </source>
</evidence>
<keyword evidence="2" id="KW-0963">Cytoplasm</keyword>
<reference evidence="7 8" key="1">
    <citation type="submission" date="2019-05" db="EMBL/GenBank/DDBJ databases">
        <title>The compact genome of Giardia muris reveals important steps in the evolution of intestinal protozoan parasites.</title>
        <authorList>
            <person name="Xu F."/>
            <person name="Jimenez-Gonzalez A."/>
            <person name="Einarsson E."/>
            <person name="Astvaldsson A."/>
            <person name="Peirasmaki D."/>
            <person name="Eckmann L."/>
            <person name="Andersson J.O."/>
            <person name="Svard S.G."/>
            <person name="Jerlstrom-Hultqvist J."/>
        </authorList>
    </citation>
    <scope>NUCLEOTIDE SEQUENCE [LARGE SCALE GENOMIC DNA]</scope>
    <source>
        <strain evidence="7 8">Roberts-Thomson</strain>
    </source>
</reference>
<accession>A0A4Z1T8I3</accession>
<comment type="caution">
    <text evidence="7">The sequence shown here is derived from an EMBL/GenBank/DDBJ whole genome shotgun (WGS) entry which is preliminary data.</text>
</comment>
<keyword evidence="8" id="KW-1185">Reference proteome</keyword>
<dbReference type="EMBL" id="VDLU01000001">
    <property type="protein sequence ID" value="TNJ30433.1"/>
    <property type="molecule type" value="Genomic_DNA"/>
</dbReference>
<dbReference type="VEuPathDB" id="GiardiaDB:GMRT_10946"/>
<evidence type="ECO:0000256" key="6">
    <source>
        <dbReference type="SAM" id="MobiDB-lite"/>
    </source>
</evidence>
<feature type="region of interest" description="Disordered" evidence="6">
    <location>
        <begin position="214"/>
        <end position="257"/>
    </location>
</feature>
<dbReference type="Proteomes" id="UP000315496">
    <property type="component" value="Chromosome 1"/>
</dbReference>
<evidence type="ECO:0000313" key="7">
    <source>
        <dbReference type="EMBL" id="TNJ30433.1"/>
    </source>
</evidence>
<dbReference type="AlphaFoldDB" id="A0A4Z1T8I3"/>
<keyword evidence="3" id="KW-0206">Cytoskeleton</keyword>
<comment type="similarity">
    <text evidence="4">Belongs to the CEP135/TSGA10 family.</text>
</comment>
<feature type="coiled-coil region" evidence="5">
    <location>
        <begin position="386"/>
        <end position="413"/>
    </location>
</feature>
<evidence type="ECO:0000256" key="2">
    <source>
        <dbReference type="ARBA" id="ARBA00022490"/>
    </source>
</evidence>
<organism evidence="7 8">
    <name type="scientific">Giardia muris</name>
    <dbReference type="NCBI Taxonomy" id="5742"/>
    <lineage>
        <taxon>Eukaryota</taxon>
        <taxon>Metamonada</taxon>
        <taxon>Diplomonadida</taxon>
        <taxon>Hexamitidae</taxon>
        <taxon>Giardiinae</taxon>
        <taxon>Giardia</taxon>
    </lineage>
</organism>
<comment type="subcellular location">
    <subcellularLocation>
        <location evidence="1">Cytoplasm</location>
        <location evidence="1">Cytoskeleton</location>
        <location evidence="1">Microtubule organizing center</location>
        <location evidence="1">Centrosome</location>
        <location evidence="1">Centriole</location>
    </subcellularLocation>
</comment>
<dbReference type="OrthoDB" id="10254663at2759"/>
<evidence type="ECO:0000313" key="8">
    <source>
        <dbReference type="Proteomes" id="UP000315496"/>
    </source>
</evidence>
<protein>
    <submittedName>
        <fullName evidence="7">Uncharacterized protein</fullName>
    </submittedName>
</protein>
<gene>
    <name evidence="7" type="ORF">GMRT_10946</name>
</gene>
<sequence>MEKEALQMALQRHGFYEELPRDAVPLVKHLMNDLASLKSQLSDGQARAADLEERRQRQVGLVTPLVQENERLLSDANDAYGRIYELEDAQSLIPEPVPMPHRGPRPFGAELHALESELHNVRTYAAELTKQKDSLRTTVANLRNRNKELEEELTKSRPSRAPRGGDAMKAMSLRISKLEADVKSRDAEVAHLESLIAERDRALAKLSIGTSKSERNLDEEDGDTSFSVTNPVPRGLVSTEQGYRGSLFDDDDDAPIADGIVPEPYYPLPDDNISNGDALTRYSGDQPDVFSEESIRPDVSTPAEQRVISPSPGRDVATSHFQSKGYQQTIRPAEDQPFVRYSRSSSPNTVHPCAMAPRSQIDCPVDGSMALYTPTVRQSSSPCSECARLTTENALLKQQIAGLNTEITRLRMAQGGGKSVSATKASDFAAQDQQNIVTTLQAELDMCRSHIDRLRYEYGQLSERLSKQQVENADLATANATLTALAGKLEEKVTHQVETIVKLKDSLKEYESHTEALGKKLRQKSIELRKVEKQVAVEKDKVVDLKARLSIDSTAMKGLGQANKKMSQMMAQLAVENRQLRQDVALAGRQHTAPTDEPDLELNEDCSETLEEYPPNVDELVRQYADDAI</sequence>
<feature type="region of interest" description="Disordered" evidence="6">
    <location>
        <begin position="146"/>
        <end position="167"/>
    </location>
</feature>
<name>A0A4Z1T8I3_GIAMU</name>
<feature type="compositionally biased region" description="Basic and acidic residues" evidence="6">
    <location>
        <begin position="146"/>
        <end position="155"/>
    </location>
</feature>
<feature type="region of interest" description="Disordered" evidence="6">
    <location>
        <begin position="292"/>
        <end position="333"/>
    </location>
</feature>